<keyword evidence="7" id="KW-1185">Reference proteome</keyword>
<reference evidence="6 7" key="1">
    <citation type="journal article" date="2024" name="Nat. Commun.">
        <title>Phylogenomics reveals the evolutionary origins of lichenization in chlorophyte algae.</title>
        <authorList>
            <person name="Puginier C."/>
            <person name="Libourel C."/>
            <person name="Otte J."/>
            <person name="Skaloud P."/>
            <person name="Haon M."/>
            <person name="Grisel S."/>
            <person name="Petersen M."/>
            <person name="Berrin J.G."/>
            <person name="Delaux P.M."/>
            <person name="Dal Grande F."/>
            <person name="Keller J."/>
        </authorList>
    </citation>
    <scope>NUCLEOTIDE SEQUENCE [LARGE SCALE GENOMIC DNA]</scope>
    <source>
        <strain evidence="6 7">SAG 216-7</strain>
    </source>
</reference>
<dbReference type="InterPro" id="IPR036249">
    <property type="entry name" value="Thioredoxin-like_sf"/>
</dbReference>
<evidence type="ECO:0000313" key="7">
    <source>
        <dbReference type="Proteomes" id="UP001491310"/>
    </source>
</evidence>
<dbReference type="Pfam" id="PF00462">
    <property type="entry name" value="Glutaredoxin"/>
    <property type="match status" value="1"/>
</dbReference>
<dbReference type="PANTHER" id="PTHR10293">
    <property type="entry name" value="GLUTAREDOXIN FAMILY MEMBER"/>
    <property type="match status" value="1"/>
</dbReference>
<sequence>MKKGELTEFPAAAGVYAVYSPDGRLQYIGLSRKIAVSVASHIQELGGLTHSVRYEVVESASREDLTAKWQEWVQAAVTESGEVPPGNAKGNTMWAIRRSAAKPEIKLTPGKGVQDLTCSIEDLVDQVVKSNKVVAFVKGTRTQPQCGFSHKVLSILNEVCAPFEVVNVLDETYNPGLREAIKSYSQWPTIPQLYIGGEFVGGADIVEEMHTKGELRKMLST</sequence>
<dbReference type="PROSITE" id="PS51354">
    <property type="entry name" value="GLUTAREDOXIN_2"/>
    <property type="match status" value="1"/>
</dbReference>
<evidence type="ECO:0000256" key="1">
    <source>
        <dbReference type="ARBA" id="ARBA00008983"/>
    </source>
</evidence>
<dbReference type="Gene3D" id="3.40.30.10">
    <property type="entry name" value="Glutaredoxin"/>
    <property type="match status" value="1"/>
</dbReference>
<organism evidence="6 7">
    <name type="scientific">Coccomyxa subellipsoidea</name>
    <dbReference type="NCBI Taxonomy" id="248742"/>
    <lineage>
        <taxon>Eukaryota</taxon>
        <taxon>Viridiplantae</taxon>
        <taxon>Chlorophyta</taxon>
        <taxon>core chlorophytes</taxon>
        <taxon>Trebouxiophyceae</taxon>
        <taxon>Trebouxiophyceae incertae sedis</taxon>
        <taxon>Coccomyxaceae</taxon>
        <taxon>Coccomyxa</taxon>
    </lineage>
</organism>
<dbReference type="NCBIfam" id="TIGR00365">
    <property type="entry name" value="Grx4 family monothiol glutaredoxin"/>
    <property type="match status" value="1"/>
</dbReference>
<keyword evidence="4" id="KW-0411">Iron-sulfur</keyword>
<dbReference type="Proteomes" id="UP001491310">
    <property type="component" value="Unassembled WGS sequence"/>
</dbReference>
<evidence type="ECO:0000259" key="5">
    <source>
        <dbReference type="Pfam" id="PF00462"/>
    </source>
</evidence>
<evidence type="ECO:0000256" key="3">
    <source>
        <dbReference type="ARBA" id="ARBA00023004"/>
    </source>
</evidence>
<evidence type="ECO:0000256" key="2">
    <source>
        <dbReference type="ARBA" id="ARBA00022723"/>
    </source>
</evidence>
<evidence type="ECO:0000313" key="6">
    <source>
        <dbReference type="EMBL" id="KAK9917391.1"/>
    </source>
</evidence>
<accession>A0ABR2Z140</accession>
<dbReference type="CDD" id="cd03028">
    <property type="entry name" value="GRX_PICOT_like"/>
    <property type="match status" value="1"/>
</dbReference>
<proteinExistence type="inferred from homology"/>
<dbReference type="InterPro" id="IPR002109">
    <property type="entry name" value="Glutaredoxin"/>
</dbReference>
<dbReference type="InterPro" id="IPR004480">
    <property type="entry name" value="Monothiol_GRX-rel"/>
</dbReference>
<dbReference type="EMBL" id="JALJOT010000002">
    <property type="protein sequence ID" value="KAK9917391.1"/>
    <property type="molecule type" value="Genomic_DNA"/>
</dbReference>
<protein>
    <recommendedName>
        <fullName evidence="5">Glutaredoxin domain-containing protein</fullName>
    </recommendedName>
</protein>
<keyword evidence="2" id="KW-0479">Metal-binding</keyword>
<feature type="domain" description="Glutaredoxin" evidence="5">
    <location>
        <begin position="133"/>
        <end position="200"/>
    </location>
</feature>
<keyword evidence="3" id="KW-0408">Iron</keyword>
<comment type="caution">
    <text evidence="6">The sequence shown here is derived from an EMBL/GenBank/DDBJ whole genome shotgun (WGS) entry which is preliminary data.</text>
</comment>
<evidence type="ECO:0000256" key="4">
    <source>
        <dbReference type="ARBA" id="ARBA00023014"/>
    </source>
</evidence>
<comment type="similarity">
    <text evidence="1">Belongs to the glutaredoxin family. CGFS subfamily.</text>
</comment>
<gene>
    <name evidence="6" type="ORF">WJX75_003849</name>
</gene>
<dbReference type="PANTHER" id="PTHR10293:SF45">
    <property type="entry name" value="BIFUNCTIONAL MONOTHIOL GLUTAREDOXIN-S16, CHLOROPLASTIC"/>
    <property type="match status" value="1"/>
</dbReference>
<dbReference type="SUPFAM" id="SSF52833">
    <property type="entry name" value="Thioredoxin-like"/>
    <property type="match status" value="1"/>
</dbReference>
<name>A0ABR2Z140_9CHLO</name>
<dbReference type="InterPro" id="IPR033658">
    <property type="entry name" value="GRX_PICOT-like"/>
</dbReference>